<accession>A0A4R1Q7H8</accession>
<dbReference type="EMBL" id="SLUI01000004">
    <property type="protein sequence ID" value="TCL38099.1"/>
    <property type="molecule type" value="Genomic_DNA"/>
</dbReference>
<dbReference type="SUPFAM" id="SSF69318">
    <property type="entry name" value="Integrin alpha N-terminal domain"/>
    <property type="match status" value="1"/>
</dbReference>
<reference evidence="2 3" key="1">
    <citation type="submission" date="2019-03" db="EMBL/GenBank/DDBJ databases">
        <title>Genomic Encyclopedia of Type Strains, Phase IV (KMG-IV): sequencing the most valuable type-strain genomes for metagenomic binning, comparative biology and taxonomic classification.</title>
        <authorList>
            <person name="Goeker M."/>
        </authorList>
    </citation>
    <scope>NUCLEOTIDE SEQUENCE [LARGE SCALE GENOMIC DNA]</scope>
    <source>
        <strain evidence="2 3">DSM 15969</strain>
    </source>
</reference>
<dbReference type="InterPro" id="IPR028994">
    <property type="entry name" value="Integrin_alpha_N"/>
</dbReference>
<evidence type="ECO:0000313" key="3">
    <source>
        <dbReference type="Proteomes" id="UP000295063"/>
    </source>
</evidence>
<dbReference type="AlphaFoldDB" id="A0A4R1Q7H8"/>
<evidence type="ECO:0000256" key="1">
    <source>
        <dbReference type="SAM" id="SignalP"/>
    </source>
</evidence>
<protein>
    <recommendedName>
        <fullName evidence="4">VCBS repeat protein</fullName>
    </recommendedName>
</protein>
<evidence type="ECO:0000313" key="2">
    <source>
        <dbReference type="EMBL" id="TCL38099.1"/>
    </source>
</evidence>
<keyword evidence="1" id="KW-0732">Signal</keyword>
<name>A0A4R1Q7H8_9FIRM</name>
<dbReference type="Proteomes" id="UP000295063">
    <property type="component" value="Unassembled WGS sequence"/>
</dbReference>
<sequence length="458" mass="50247">MRKQFAAAVAVTLLAIPMALSWAASNNPAKTIPLAALPANTYPLDNTNADVTGDGIADSIVLAGYKENPTERYAKKMLLAVRDGKTGQTQTTELDMGGYEGKLFVGDFTGDHVADVMVSAPTGGSGGIVDHRITTFTGGSPAIIFASDNNRGANFTGKFLEGFKTEITNIETGKSIIIDNGRNRADYVRLGIYDETGHILKDQRPWHYPFSLLEPTDTDRDGVYELKGYQRIVGAYNADPIAEVETLWKYQDSAWEVRKIKISTNLLNNPLPLPAVNSAYTIKRQYVHAESGDIYYPQFEQLESILTQGVLNNEVEEAALKYTSQSDPGSRFAVDYEIARQDNAIVSVIFKGLRQGDGKQEILSSVNLDLNSRQPIVVSNLVKNNEESRQALTALLQQAAAANPAVSKPPVLGDWMGVYFTKTDVVFYYLENDHATSYVKIAVPLDKVAPYLNEGFQL</sequence>
<feature type="chain" id="PRO_5020553408" description="VCBS repeat protein" evidence="1">
    <location>
        <begin position="24"/>
        <end position="458"/>
    </location>
</feature>
<comment type="caution">
    <text evidence="2">The sequence shown here is derived from an EMBL/GenBank/DDBJ whole genome shotgun (WGS) entry which is preliminary data.</text>
</comment>
<dbReference type="RefSeq" id="WP_132077560.1">
    <property type="nucleotide sequence ID" value="NZ_SLUI01000004.1"/>
</dbReference>
<gene>
    <name evidence="2" type="ORF">EV210_10465</name>
</gene>
<keyword evidence="3" id="KW-1185">Reference proteome</keyword>
<evidence type="ECO:0008006" key="4">
    <source>
        <dbReference type="Google" id="ProtNLM"/>
    </source>
</evidence>
<proteinExistence type="predicted"/>
<feature type="signal peptide" evidence="1">
    <location>
        <begin position="1"/>
        <end position="23"/>
    </location>
</feature>
<organism evidence="2 3">
    <name type="scientific">Anaerospora hongkongensis</name>
    <dbReference type="NCBI Taxonomy" id="244830"/>
    <lineage>
        <taxon>Bacteria</taxon>
        <taxon>Bacillati</taxon>
        <taxon>Bacillota</taxon>
        <taxon>Negativicutes</taxon>
        <taxon>Selenomonadales</taxon>
        <taxon>Sporomusaceae</taxon>
        <taxon>Anaerospora</taxon>
    </lineage>
</organism>
<dbReference type="OrthoDB" id="1653343at2"/>